<feature type="domain" description="UvrC family homology region profile" evidence="8">
    <location>
        <begin position="270"/>
        <end position="377"/>
    </location>
</feature>
<evidence type="ECO:0000259" key="8">
    <source>
        <dbReference type="PROSITE" id="PS50165"/>
    </source>
</evidence>
<feature type="domain" description="GIY-YIG" evidence="7">
    <location>
        <begin position="22"/>
        <end position="98"/>
    </location>
</feature>
<dbReference type="GO" id="GO:0006289">
    <property type="term" value="P:nucleotide-excision repair"/>
    <property type="evidence" value="ECO:0007669"/>
    <property type="project" value="InterPro"/>
</dbReference>
<evidence type="ECO:0000313" key="10">
    <source>
        <dbReference type="Proteomes" id="UP000178313"/>
    </source>
</evidence>
<gene>
    <name evidence="9" type="ORF">A3E46_01105</name>
</gene>
<evidence type="ECO:0000256" key="2">
    <source>
        <dbReference type="ARBA" id="ARBA00022763"/>
    </source>
</evidence>
<dbReference type="InterPro" id="IPR038476">
    <property type="entry name" value="UvrC_RNase_H_dom_sf"/>
</dbReference>
<accession>A0A1F8AXH6</accession>
<dbReference type="PANTHER" id="PTHR30562:SF1">
    <property type="entry name" value="UVRABC SYSTEM PROTEIN C"/>
    <property type="match status" value="1"/>
</dbReference>
<keyword evidence="4" id="KW-0267">Excision nuclease</keyword>
<evidence type="ECO:0008006" key="11">
    <source>
        <dbReference type="Google" id="ProtNLM"/>
    </source>
</evidence>
<evidence type="ECO:0000256" key="3">
    <source>
        <dbReference type="ARBA" id="ARBA00022769"/>
    </source>
</evidence>
<dbReference type="InterPro" id="IPR000305">
    <property type="entry name" value="GIY-YIG_endonuc"/>
</dbReference>
<keyword evidence="3" id="KW-0228">DNA excision</keyword>
<dbReference type="PROSITE" id="PS50164">
    <property type="entry name" value="GIY_YIG"/>
    <property type="match status" value="1"/>
</dbReference>
<sequence length="448" mass="52019">MITLNQIKKRSLARLQHNKIPETPGVYVFWLKSKPLYIGKAINLKNRVKSYFSFSLAPKTKRMIEEAEEISYIKVTSEIEALLLEAKLIRKFQPRYNSAAKDDKHPLYIQITKEGYPRVITARKIAAKEPSLAFYGPFPSSKSVRGVLKFLRRIFPYADHNLSKRPCLYSHLGLCNPCPSAIERQENQNAKEKMKRIYKQNIIYIKAVLSGKFKKVKNDLYKEMLNLAKNEEFEKAAYIREQIRRLDYITQVQTPASAFLENPNLFEDIRKEEIKDLKKLLSPYLDIKGQLLRIECFDVAHLFGAHPTASMVTFIEGEAEKNFYRHFRIRQVKGQDDISSMKEVARRRSKYLSSWGEPDLIIVDGGKTQVGAFMQVFGESNIPVIGLAKQFETIVIPIRQERGFKFIQKIVPKGPSLNILQRIRDEAHRFARRYHHFLLKKSLLGSLH</sequence>
<dbReference type="Pfam" id="PF01541">
    <property type="entry name" value="GIY-YIG"/>
    <property type="match status" value="1"/>
</dbReference>
<dbReference type="Gene3D" id="4.10.860.10">
    <property type="entry name" value="UVR domain"/>
    <property type="match status" value="1"/>
</dbReference>
<evidence type="ECO:0000256" key="4">
    <source>
        <dbReference type="ARBA" id="ARBA00022881"/>
    </source>
</evidence>
<dbReference type="Proteomes" id="UP000178313">
    <property type="component" value="Unassembled WGS sequence"/>
</dbReference>
<dbReference type="EMBL" id="MGGZ01000033">
    <property type="protein sequence ID" value="OGM56463.1"/>
    <property type="molecule type" value="Genomic_DNA"/>
</dbReference>
<dbReference type="GO" id="GO:0009381">
    <property type="term" value="F:excinuclease ABC activity"/>
    <property type="evidence" value="ECO:0007669"/>
    <property type="project" value="InterPro"/>
</dbReference>
<dbReference type="AlphaFoldDB" id="A0A1F8AXH6"/>
<dbReference type="PROSITE" id="PS50165">
    <property type="entry name" value="UVRC"/>
    <property type="match status" value="1"/>
</dbReference>
<dbReference type="Gene3D" id="3.40.1440.10">
    <property type="entry name" value="GIY-YIG endonuclease"/>
    <property type="match status" value="1"/>
</dbReference>
<dbReference type="InterPro" id="IPR035901">
    <property type="entry name" value="GIY-YIG_endonuc_sf"/>
</dbReference>
<dbReference type="STRING" id="1802513.A3E46_01105"/>
<dbReference type="InterPro" id="IPR001162">
    <property type="entry name" value="UvrC_RNase_H_dom"/>
</dbReference>
<keyword evidence="5" id="KW-0234">DNA repair</keyword>
<dbReference type="SUPFAM" id="SSF46600">
    <property type="entry name" value="C-terminal UvrC-binding domain of UvrB"/>
    <property type="match status" value="1"/>
</dbReference>
<evidence type="ECO:0000313" key="9">
    <source>
        <dbReference type="EMBL" id="OGM56463.1"/>
    </source>
</evidence>
<dbReference type="InterPro" id="IPR036876">
    <property type="entry name" value="UVR_dom_sf"/>
</dbReference>
<evidence type="ECO:0000256" key="1">
    <source>
        <dbReference type="ARBA" id="ARBA00022490"/>
    </source>
</evidence>
<dbReference type="CDD" id="cd10434">
    <property type="entry name" value="GIY-YIG_UvrC_Cho"/>
    <property type="match status" value="1"/>
</dbReference>
<dbReference type="InterPro" id="IPR047296">
    <property type="entry name" value="GIY-YIG_UvrC_Cho"/>
</dbReference>
<feature type="domain" description="UVR" evidence="6">
    <location>
        <begin position="214"/>
        <end position="249"/>
    </location>
</feature>
<evidence type="ECO:0000259" key="6">
    <source>
        <dbReference type="PROSITE" id="PS50151"/>
    </source>
</evidence>
<reference evidence="9 10" key="1">
    <citation type="journal article" date="2016" name="Nat. Commun.">
        <title>Thousands of microbial genomes shed light on interconnected biogeochemical processes in an aquifer system.</title>
        <authorList>
            <person name="Anantharaman K."/>
            <person name="Brown C.T."/>
            <person name="Hug L.A."/>
            <person name="Sharon I."/>
            <person name="Castelle C.J."/>
            <person name="Probst A.J."/>
            <person name="Thomas B.C."/>
            <person name="Singh A."/>
            <person name="Wilkins M.J."/>
            <person name="Karaoz U."/>
            <person name="Brodie E.L."/>
            <person name="Williams K.H."/>
            <person name="Hubbard S.S."/>
            <person name="Banfield J.F."/>
        </authorList>
    </citation>
    <scope>NUCLEOTIDE SEQUENCE [LARGE SCALE GENOMIC DNA]</scope>
</reference>
<evidence type="ECO:0000259" key="7">
    <source>
        <dbReference type="PROSITE" id="PS50164"/>
    </source>
</evidence>
<dbReference type="FunFam" id="3.40.1440.10:FF:000001">
    <property type="entry name" value="UvrABC system protein C"/>
    <property type="match status" value="1"/>
</dbReference>
<dbReference type="InterPro" id="IPR001943">
    <property type="entry name" value="UVR_dom"/>
</dbReference>
<dbReference type="PANTHER" id="PTHR30562">
    <property type="entry name" value="UVRC/OXIDOREDUCTASE"/>
    <property type="match status" value="1"/>
</dbReference>
<dbReference type="Gene3D" id="3.30.420.340">
    <property type="entry name" value="UvrC, RNAse H endonuclease domain"/>
    <property type="match status" value="1"/>
</dbReference>
<dbReference type="GO" id="GO:0009380">
    <property type="term" value="C:excinuclease repair complex"/>
    <property type="evidence" value="ECO:0007669"/>
    <property type="project" value="TreeGrafter"/>
</dbReference>
<dbReference type="SUPFAM" id="SSF82771">
    <property type="entry name" value="GIY-YIG endonuclease"/>
    <property type="match status" value="1"/>
</dbReference>
<dbReference type="SMART" id="SM00465">
    <property type="entry name" value="GIYc"/>
    <property type="match status" value="1"/>
</dbReference>
<keyword evidence="2" id="KW-0227">DNA damage</keyword>
<evidence type="ECO:0000256" key="5">
    <source>
        <dbReference type="ARBA" id="ARBA00023204"/>
    </source>
</evidence>
<keyword evidence="1" id="KW-0963">Cytoplasm</keyword>
<name>A0A1F8AXH6_9BACT</name>
<dbReference type="InterPro" id="IPR050066">
    <property type="entry name" value="UvrABC_protein_C"/>
</dbReference>
<dbReference type="PROSITE" id="PS50151">
    <property type="entry name" value="UVR"/>
    <property type="match status" value="1"/>
</dbReference>
<protein>
    <recommendedName>
        <fullName evidence="11">Excinuclease ABC subunit C</fullName>
    </recommendedName>
</protein>
<dbReference type="Pfam" id="PF08459">
    <property type="entry name" value="UvrC_RNaseH_dom"/>
    <property type="match status" value="1"/>
</dbReference>
<comment type="caution">
    <text evidence="9">The sequence shown here is derived from an EMBL/GenBank/DDBJ whole genome shotgun (WGS) entry which is preliminary data.</text>
</comment>
<proteinExistence type="predicted"/>
<dbReference type="Pfam" id="PF02151">
    <property type="entry name" value="UVR"/>
    <property type="match status" value="1"/>
</dbReference>
<organism evidence="9 10">
    <name type="scientific">Candidatus Woesebacteria bacterium RIFCSPHIGHO2_12_FULL_46_16</name>
    <dbReference type="NCBI Taxonomy" id="1802513"/>
    <lineage>
        <taxon>Bacteria</taxon>
        <taxon>Candidatus Woeseibacteriota</taxon>
    </lineage>
</organism>